<comment type="caution">
    <text evidence="2">The sequence shown here is derived from an EMBL/GenBank/DDBJ whole genome shotgun (WGS) entry which is preliminary data.</text>
</comment>
<protein>
    <submittedName>
        <fullName evidence="2">Uncharacterized protein</fullName>
    </submittedName>
</protein>
<feature type="coiled-coil region" evidence="1">
    <location>
        <begin position="78"/>
        <end position="105"/>
    </location>
</feature>
<dbReference type="InterPro" id="IPR004244">
    <property type="entry name" value="Transposase_22"/>
</dbReference>
<dbReference type="EMBL" id="JANPWB010000011">
    <property type="protein sequence ID" value="KAJ1123046.1"/>
    <property type="molecule type" value="Genomic_DNA"/>
</dbReference>
<reference evidence="2" key="1">
    <citation type="journal article" date="2022" name="bioRxiv">
        <title>Sequencing and chromosome-scale assembly of the giantPleurodeles waltlgenome.</title>
        <authorList>
            <person name="Brown T."/>
            <person name="Elewa A."/>
            <person name="Iarovenko S."/>
            <person name="Subramanian E."/>
            <person name="Araus A.J."/>
            <person name="Petzold A."/>
            <person name="Susuki M."/>
            <person name="Suzuki K.-i.T."/>
            <person name="Hayashi T."/>
            <person name="Toyoda A."/>
            <person name="Oliveira C."/>
            <person name="Osipova E."/>
            <person name="Leigh N.D."/>
            <person name="Simon A."/>
            <person name="Yun M.H."/>
        </authorList>
    </citation>
    <scope>NUCLEOTIDE SEQUENCE</scope>
    <source>
        <strain evidence="2">20211129_DDA</strain>
        <tissue evidence="2">Liver</tissue>
    </source>
</reference>
<dbReference type="AlphaFoldDB" id="A0AAV7P4D4"/>
<dbReference type="PANTHER" id="PTHR11505">
    <property type="entry name" value="L1 TRANSPOSABLE ELEMENT-RELATED"/>
    <property type="match status" value="1"/>
</dbReference>
<organism evidence="2 3">
    <name type="scientific">Pleurodeles waltl</name>
    <name type="common">Iberian ribbed newt</name>
    <dbReference type="NCBI Taxonomy" id="8319"/>
    <lineage>
        <taxon>Eukaryota</taxon>
        <taxon>Metazoa</taxon>
        <taxon>Chordata</taxon>
        <taxon>Craniata</taxon>
        <taxon>Vertebrata</taxon>
        <taxon>Euteleostomi</taxon>
        <taxon>Amphibia</taxon>
        <taxon>Batrachia</taxon>
        <taxon>Caudata</taxon>
        <taxon>Salamandroidea</taxon>
        <taxon>Salamandridae</taxon>
        <taxon>Pleurodelinae</taxon>
        <taxon>Pleurodeles</taxon>
    </lineage>
</organism>
<name>A0AAV7P4D4_PLEWA</name>
<sequence>MDGGEIPTPEDQILILPAKENVDKLDIILQEIKDSRQAIENRLGSITVELNILKDDQTKLSDRLKQTESTLAEILPTHNKNKTAIERLQQQVEVLQEKTEDVEGCSRRNNVRIITLPEGKEGKDPTRYIEIWLQSIATDRLSVHFVVERAHRIPGRKPIPGAPVRPFIAWILNYRDRDVILQVAREMDPIAP</sequence>
<gene>
    <name evidence="2" type="ORF">NDU88_001519</name>
</gene>
<evidence type="ECO:0000313" key="2">
    <source>
        <dbReference type="EMBL" id="KAJ1123046.1"/>
    </source>
</evidence>
<keyword evidence="1" id="KW-0175">Coiled coil</keyword>
<evidence type="ECO:0000256" key="1">
    <source>
        <dbReference type="SAM" id="Coils"/>
    </source>
</evidence>
<dbReference type="Gene3D" id="3.30.70.1820">
    <property type="entry name" value="L1 transposable element, RRM domain"/>
    <property type="match status" value="1"/>
</dbReference>
<evidence type="ECO:0000313" key="3">
    <source>
        <dbReference type="Proteomes" id="UP001066276"/>
    </source>
</evidence>
<proteinExistence type="predicted"/>
<dbReference type="Proteomes" id="UP001066276">
    <property type="component" value="Chromosome 7"/>
</dbReference>
<keyword evidence="3" id="KW-1185">Reference proteome</keyword>
<accession>A0AAV7P4D4</accession>
<dbReference type="SUPFAM" id="SSF58100">
    <property type="entry name" value="Bacterial hemolysins"/>
    <property type="match status" value="1"/>
</dbReference>